<accession>A0AAD7WS03</accession>
<dbReference type="EMBL" id="JAINUG010000041">
    <property type="protein sequence ID" value="KAJ8406890.1"/>
    <property type="molecule type" value="Genomic_DNA"/>
</dbReference>
<dbReference type="Proteomes" id="UP001221898">
    <property type="component" value="Unassembled WGS sequence"/>
</dbReference>
<keyword evidence="3" id="KW-1185">Reference proteome</keyword>
<name>A0AAD7WS03_9TELE</name>
<evidence type="ECO:0000313" key="2">
    <source>
        <dbReference type="EMBL" id="KAJ8406890.1"/>
    </source>
</evidence>
<evidence type="ECO:0000256" key="1">
    <source>
        <dbReference type="SAM" id="MobiDB-lite"/>
    </source>
</evidence>
<evidence type="ECO:0000313" key="3">
    <source>
        <dbReference type="Proteomes" id="UP001221898"/>
    </source>
</evidence>
<gene>
    <name evidence="2" type="ORF">AAFF_G00291660</name>
</gene>
<feature type="region of interest" description="Disordered" evidence="1">
    <location>
        <begin position="38"/>
        <end position="84"/>
    </location>
</feature>
<reference evidence="2" key="1">
    <citation type="journal article" date="2023" name="Science">
        <title>Genome structures resolve the early diversification of teleost fishes.</title>
        <authorList>
            <person name="Parey E."/>
            <person name="Louis A."/>
            <person name="Montfort J."/>
            <person name="Bouchez O."/>
            <person name="Roques C."/>
            <person name="Iampietro C."/>
            <person name="Lluch J."/>
            <person name="Castinel A."/>
            <person name="Donnadieu C."/>
            <person name="Desvignes T."/>
            <person name="Floi Bucao C."/>
            <person name="Jouanno E."/>
            <person name="Wen M."/>
            <person name="Mejri S."/>
            <person name="Dirks R."/>
            <person name="Jansen H."/>
            <person name="Henkel C."/>
            <person name="Chen W.J."/>
            <person name="Zahm M."/>
            <person name="Cabau C."/>
            <person name="Klopp C."/>
            <person name="Thompson A.W."/>
            <person name="Robinson-Rechavi M."/>
            <person name="Braasch I."/>
            <person name="Lecointre G."/>
            <person name="Bobe J."/>
            <person name="Postlethwait J.H."/>
            <person name="Berthelot C."/>
            <person name="Roest Crollius H."/>
            <person name="Guiguen Y."/>
        </authorList>
    </citation>
    <scope>NUCLEOTIDE SEQUENCE</scope>
    <source>
        <strain evidence="2">NC1722</strain>
    </source>
</reference>
<dbReference type="AlphaFoldDB" id="A0AAD7WS03"/>
<organism evidence="2 3">
    <name type="scientific">Aldrovandia affinis</name>
    <dbReference type="NCBI Taxonomy" id="143900"/>
    <lineage>
        <taxon>Eukaryota</taxon>
        <taxon>Metazoa</taxon>
        <taxon>Chordata</taxon>
        <taxon>Craniata</taxon>
        <taxon>Vertebrata</taxon>
        <taxon>Euteleostomi</taxon>
        <taxon>Actinopterygii</taxon>
        <taxon>Neopterygii</taxon>
        <taxon>Teleostei</taxon>
        <taxon>Notacanthiformes</taxon>
        <taxon>Halosauridae</taxon>
        <taxon>Aldrovandia</taxon>
    </lineage>
</organism>
<sequence length="84" mass="9412">MLVQFKGHFLLPFPKAIKPFKSEREGFAPCVTTGQWLSEASGPWSQGPEPQTEGHPSRLVQAQMLHATQRQPELPTKHALLHNT</sequence>
<comment type="caution">
    <text evidence="2">The sequence shown here is derived from an EMBL/GenBank/DDBJ whole genome shotgun (WGS) entry which is preliminary data.</text>
</comment>
<protein>
    <submittedName>
        <fullName evidence="2">Uncharacterized protein</fullName>
    </submittedName>
</protein>
<proteinExistence type="predicted"/>